<protein>
    <recommendedName>
        <fullName evidence="9">Early light-induced protein</fullName>
    </recommendedName>
</protein>
<dbReference type="GO" id="GO:0009507">
    <property type="term" value="C:chloroplast"/>
    <property type="evidence" value="ECO:0007669"/>
    <property type="project" value="UniProtKB-SubCell"/>
</dbReference>
<dbReference type="EMBL" id="JALJOR010000006">
    <property type="protein sequence ID" value="KAK9815905.1"/>
    <property type="molecule type" value="Genomic_DNA"/>
</dbReference>
<feature type="transmembrane region" description="Helical" evidence="6">
    <location>
        <begin position="161"/>
        <end position="181"/>
    </location>
</feature>
<keyword evidence="2 6" id="KW-0812">Transmembrane</keyword>
<dbReference type="AlphaFoldDB" id="A0AAW1Q1V2"/>
<name>A0AAW1Q1V2_9CHLO</name>
<accession>A0AAW1Q1V2</accession>
<organism evidence="7 8">
    <name type="scientific">[Myrmecia] bisecta</name>
    <dbReference type="NCBI Taxonomy" id="41462"/>
    <lineage>
        <taxon>Eukaryota</taxon>
        <taxon>Viridiplantae</taxon>
        <taxon>Chlorophyta</taxon>
        <taxon>core chlorophytes</taxon>
        <taxon>Trebouxiophyceae</taxon>
        <taxon>Trebouxiales</taxon>
        <taxon>Trebouxiaceae</taxon>
        <taxon>Myrmecia</taxon>
    </lineage>
</organism>
<evidence type="ECO:0000256" key="3">
    <source>
        <dbReference type="ARBA" id="ARBA00022989"/>
    </source>
</evidence>
<feature type="compositionally biased region" description="Basic and acidic residues" evidence="5">
    <location>
        <begin position="61"/>
        <end position="76"/>
    </location>
</feature>
<evidence type="ECO:0000256" key="5">
    <source>
        <dbReference type="SAM" id="MobiDB-lite"/>
    </source>
</evidence>
<evidence type="ECO:0000313" key="8">
    <source>
        <dbReference type="Proteomes" id="UP001489004"/>
    </source>
</evidence>
<dbReference type="GO" id="GO:0016020">
    <property type="term" value="C:membrane"/>
    <property type="evidence" value="ECO:0007669"/>
    <property type="project" value="UniProtKB-SubCell"/>
</dbReference>
<dbReference type="PANTHER" id="PTHR14154">
    <property type="entry name" value="UPF0041 BRAIN PROTEIN 44-RELATED"/>
    <property type="match status" value="1"/>
</dbReference>
<feature type="transmembrane region" description="Helical" evidence="6">
    <location>
        <begin position="131"/>
        <end position="149"/>
    </location>
</feature>
<proteinExistence type="predicted"/>
<keyword evidence="8" id="KW-1185">Reference proteome</keyword>
<reference evidence="7 8" key="1">
    <citation type="journal article" date="2024" name="Nat. Commun.">
        <title>Phylogenomics reveals the evolutionary origins of lichenization in chlorophyte algae.</title>
        <authorList>
            <person name="Puginier C."/>
            <person name="Libourel C."/>
            <person name="Otte J."/>
            <person name="Skaloud P."/>
            <person name="Haon M."/>
            <person name="Grisel S."/>
            <person name="Petersen M."/>
            <person name="Berrin J.G."/>
            <person name="Delaux P.M."/>
            <person name="Dal Grande F."/>
            <person name="Keller J."/>
        </authorList>
    </citation>
    <scope>NUCLEOTIDE SEQUENCE [LARGE SCALE GENOMIC DNA]</scope>
    <source>
        <strain evidence="7 8">SAG 2043</strain>
    </source>
</reference>
<evidence type="ECO:0000256" key="6">
    <source>
        <dbReference type="SAM" id="Phobius"/>
    </source>
</evidence>
<dbReference type="SUPFAM" id="SSF103511">
    <property type="entry name" value="Chlorophyll a-b binding protein"/>
    <property type="match status" value="1"/>
</dbReference>
<keyword evidence="3 6" id="KW-1133">Transmembrane helix</keyword>
<gene>
    <name evidence="7" type="ORF">WJX72_011680</name>
</gene>
<comment type="caution">
    <text evidence="7">The sequence shown here is derived from an EMBL/GenBank/DDBJ whole genome shotgun (WGS) entry which is preliminary data.</text>
</comment>
<evidence type="ECO:0000256" key="1">
    <source>
        <dbReference type="ARBA" id="ARBA00004141"/>
    </source>
</evidence>
<evidence type="ECO:0000256" key="4">
    <source>
        <dbReference type="ARBA" id="ARBA00023136"/>
    </source>
</evidence>
<feature type="region of interest" description="Disordered" evidence="5">
    <location>
        <begin position="57"/>
        <end position="91"/>
    </location>
</feature>
<evidence type="ECO:0000313" key="7">
    <source>
        <dbReference type="EMBL" id="KAK9815905.1"/>
    </source>
</evidence>
<evidence type="ECO:0008006" key="9">
    <source>
        <dbReference type="Google" id="ProtNLM"/>
    </source>
</evidence>
<evidence type="ECO:0000256" key="2">
    <source>
        <dbReference type="ARBA" id="ARBA00022692"/>
    </source>
</evidence>
<dbReference type="Proteomes" id="UP001489004">
    <property type="component" value="Unassembled WGS sequence"/>
</dbReference>
<feature type="transmembrane region" description="Helical" evidence="6">
    <location>
        <begin position="202"/>
        <end position="220"/>
    </location>
</feature>
<comment type="subcellular location">
    <subcellularLocation>
        <location evidence="1">Membrane</location>
        <topology evidence="1">Multi-pass membrane protein</topology>
    </subcellularLocation>
</comment>
<keyword evidence="4 6" id="KW-0472">Membrane</keyword>
<sequence>MSTAIMSSAGVASTSGRTSRIFTRGPARVCIRPASRQLRVSAADDKKDWTQYQTTNVLNKGKTENQDSYQRIEEPVRGSTTPDGGPPIAERQNDLDRLLVDQDGPQERSILNTTVAFPDAMRFKGAAPEIINSRLAMLGFVAAVGAELFTGRNVFQQVSYAPATIAATFLLFIVASLIPILKGVPRKGFGIFQPDAEVINGRFAMLGFLGIVLIDAWKAAN</sequence>